<dbReference type="Proteomes" id="UP001159405">
    <property type="component" value="Unassembled WGS sequence"/>
</dbReference>
<sequence>MCIYKTAAVSGKKMEVSPTDNTNNATVGRFMVDIGFKGWRGIWVSYDECKESEESLSNKSIIETVDFVLNHQDTIYIDSLEFGPSLAFQSRDKIVPPFTKFGSKYNYWDSWQKSYNWSQQLLTATPKDIDPSKISSLSHIESRLRNFYCDEKTTIYDFSGTVRNRWNAFKESINSAHTEYERLEFKTGFGKKVISGPPLFCLRCARRTKDYSSSQRLRKYVFVMTKILQPLAIELHLKSRTDEVIKTVSKETPKLNPRDNQEESAALTQILEMTNKCKTSFVTT</sequence>
<dbReference type="PANTHER" id="PTHR37322:SF3">
    <property type="entry name" value="CHONDROITIN SULFATE ABC EXOLYASE"/>
    <property type="match status" value="1"/>
</dbReference>
<name>A0ABN8QME7_9CNID</name>
<organism evidence="1 2">
    <name type="scientific">Porites lobata</name>
    <dbReference type="NCBI Taxonomy" id="104759"/>
    <lineage>
        <taxon>Eukaryota</taxon>
        <taxon>Metazoa</taxon>
        <taxon>Cnidaria</taxon>
        <taxon>Anthozoa</taxon>
        <taxon>Hexacorallia</taxon>
        <taxon>Scleractinia</taxon>
        <taxon>Fungiina</taxon>
        <taxon>Poritidae</taxon>
        <taxon>Porites</taxon>
    </lineage>
</organism>
<dbReference type="PANTHER" id="PTHR37322">
    <property type="match status" value="1"/>
</dbReference>
<dbReference type="EMBL" id="CALNXK010000139">
    <property type="protein sequence ID" value="CAH3167084.1"/>
    <property type="molecule type" value="Genomic_DNA"/>
</dbReference>
<accession>A0ABN8QME7</accession>
<evidence type="ECO:0000313" key="2">
    <source>
        <dbReference type="Proteomes" id="UP001159405"/>
    </source>
</evidence>
<evidence type="ECO:0000313" key="1">
    <source>
        <dbReference type="EMBL" id="CAH3167084.1"/>
    </source>
</evidence>
<gene>
    <name evidence="1" type="ORF">PLOB_00008042</name>
</gene>
<reference evidence="1 2" key="1">
    <citation type="submission" date="2022-05" db="EMBL/GenBank/DDBJ databases">
        <authorList>
            <consortium name="Genoscope - CEA"/>
            <person name="William W."/>
        </authorList>
    </citation>
    <scope>NUCLEOTIDE SEQUENCE [LARGE SCALE GENOMIC DNA]</scope>
</reference>
<comment type="caution">
    <text evidence="1">The sequence shown here is derived from an EMBL/GenBank/DDBJ whole genome shotgun (WGS) entry which is preliminary data.</text>
</comment>
<dbReference type="Gene3D" id="1.50.10.100">
    <property type="entry name" value="Chondroitin AC/alginate lyase"/>
    <property type="match status" value="1"/>
</dbReference>
<dbReference type="Gene3D" id="2.60.120.430">
    <property type="entry name" value="Galactose-binding lectin"/>
    <property type="match status" value="1"/>
</dbReference>
<keyword evidence="2" id="KW-1185">Reference proteome</keyword>
<protein>
    <submittedName>
        <fullName evidence="1">Uncharacterized protein</fullName>
    </submittedName>
</protein>
<proteinExistence type="predicted"/>
<dbReference type="InterPro" id="IPR039174">
    <property type="entry name" value="Chondroitin_ABC_lyase"/>
</dbReference>
<dbReference type="InterPro" id="IPR008929">
    <property type="entry name" value="Chondroitin_lyas"/>
</dbReference>